<accession>A0A1H7CBB6</accession>
<keyword evidence="2" id="KW-1185">Reference proteome</keyword>
<name>A0A1H7CBB6_9ACTN</name>
<evidence type="ECO:0000313" key="2">
    <source>
        <dbReference type="Proteomes" id="UP000198707"/>
    </source>
</evidence>
<protein>
    <submittedName>
        <fullName evidence="1">Uncharacterized protein</fullName>
    </submittedName>
</protein>
<sequence>MGERGDFTRYSYWSDRRVRSIAADGAVDLRPRWRSTFSISVPLISSAAEFEREPRGLYRNEIADRVERAIGDLAVEDFVTPPKARFAKGTGHVEFTRLVGCTPSRVILGVRSVASDGTRVAVCLFGSRDNLAGSVSTETCHVGGSEATSSGASISSWLVEGFPEGRAGSVDPRSISLEAVSIAFGNGAGWASRQDRGKRECTFDEVDDLEWFAEIYSDVVLDPSGWSSGGSVGRVVIGAPLWVRTPRGRGHPDSRRKLNAQPEE</sequence>
<evidence type="ECO:0000313" key="1">
    <source>
        <dbReference type="EMBL" id="SEJ86736.1"/>
    </source>
</evidence>
<dbReference type="Proteomes" id="UP000198707">
    <property type="component" value="Unassembled WGS sequence"/>
</dbReference>
<gene>
    <name evidence="1" type="ORF">SAMN05443287_10925</name>
</gene>
<organism evidence="1 2">
    <name type="scientific">Micromonospora phaseoli</name>
    <dbReference type="NCBI Taxonomy" id="1144548"/>
    <lineage>
        <taxon>Bacteria</taxon>
        <taxon>Bacillati</taxon>
        <taxon>Actinomycetota</taxon>
        <taxon>Actinomycetes</taxon>
        <taxon>Micromonosporales</taxon>
        <taxon>Micromonosporaceae</taxon>
        <taxon>Micromonospora</taxon>
    </lineage>
</organism>
<proteinExistence type="predicted"/>
<reference evidence="2" key="1">
    <citation type="submission" date="2016-10" db="EMBL/GenBank/DDBJ databases">
        <authorList>
            <person name="Varghese N."/>
            <person name="Submissions S."/>
        </authorList>
    </citation>
    <scope>NUCLEOTIDE SEQUENCE [LARGE SCALE GENOMIC DNA]</scope>
    <source>
        <strain evidence="2">CGMCC 4.7038</strain>
    </source>
</reference>
<dbReference type="AlphaFoldDB" id="A0A1H7CBB6"/>
<dbReference type="EMBL" id="FNYV01000009">
    <property type="protein sequence ID" value="SEJ86736.1"/>
    <property type="molecule type" value="Genomic_DNA"/>
</dbReference>